<geneLocation type="plasmid" evidence="1">
    <name>pM7012</name>
</geneLocation>
<keyword evidence="1" id="KW-0614">Plasmid</keyword>
<dbReference type="EMBL" id="AB853026">
    <property type="protein sequence ID" value="BAO19052.1"/>
    <property type="molecule type" value="Genomic_DNA"/>
</dbReference>
<reference evidence="1" key="1">
    <citation type="journal article" date="2014" name="Microbiology">
        <title>A 2,4-dichlorophenoxyacetic acid degradation plasmid pM7012 discloses distribution of an unclassified megaplasmid group across bacterial species.</title>
        <authorList>
            <person name="Sakai Y."/>
            <person name="Ogawa N."/>
            <person name="Shimomura Y."/>
            <person name="Fujii T."/>
        </authorList>
    </citation>
    <scope>NUCLEOTIDE SEQUENCE</scope>
    <source>
        <strain evidence="1">M701</strain>
    </source>
</reference>
<name>V5YNS7_9BURK</name>
<proteinExistence type="predicted"/>
<sequence>MARFRCPPRKALRRVALIRTEGLASQKVRRSIMTPVTKQELWAYVEEQFGSDEALGIFYRGVNGEAYSLEDGESMNAQLGDRCPDMYSVFPDDTSAVTCTNYAVQVARKLKGRTQIFGFANDDNPTSRVAREEIHPGGHDFALVDGRYLVDPWIRLVACEMQQICFDLQEATDASLVRDIYGPRECWRRMEAAEATA</sequence>
<dbReference type="AlphaFoldDB" id="V5YNS7"/>
<evidence type="ECO:0000313" key="1">
    <source>
        <dbReference type="EMBL" id="BAO19052.1"/>
    </source>
</evidence>
<organism evidence="1">
    <name type="scientific">Burkholderia sp. M701</name>
    <dbReference type="NCBI Taxonomy" id="326454"/>
    <lineage>
        <taxon>Bacteria</taxon>
        <taxon>Pseudomonadati</taxon>
        <taxon>Pseudomonadota</taxon>
        <taxon>Betaproteobacteria</taxon>
        <taxon>Burkholderiales</taxon>
        <taxon>Burkholderiaceae</taxon>
        <taxon>Burkholderia</taxon>
    </lineage>
</organism>
<protein>
    <submittedName>
        <fullName evidence="1">Uncharacterized protein</fullName>
    </submittedName>
</protein>
<reference evidence="1" key="2">
    <citation type="submission" date="2024-06" db="EMBL/GenBank/DDBJ databases">
        <authorList>
            <person name="Sakai Y."/>
            <person name="Fujii T."/>
        </authorList>
    </citation>
    <scope>NUCLEOTIDE SEQUENCE</scope>
    <source>
        <strain evidence="1">M701</strain>
        <plasmid evidence="1">pM7012</plasmid>
    </source>
</reference>
<accession>V5YNS7</accession>